<evidence type="ECO:0000313" key="1">
    <source>
        <dbReference type="EMBL" id="MDR6782758.1"/>
    </source>
</evidence>
<organism evidence="1 2">
    <name type="scientific">Pedobacter africanus</name>
    <dbReference type="NCBI Taxonomy" id="151894"/>
    <lineage>
        <taxon>Bacteria</taxon>
        <taxon>Pseudomonadati</taxon>
        <taxon>Bacteroidota</taxon>
        <taxon>Sphingobacteriia</taxon>
        <taxon>Sphingobacteriales</taxon>
        <taxon>Sphingobacteriaceae</taxon>
        <taxon>Pedobacter</taxon>
    </lineage>
</organism>
<proteinExistence type="predicted"/>
<reference evidence="1" key="1">
    <citation type="submission" date="2023-07" db="EMBL/GenBank/DDBJ databases">
        <title>Sorghum-associated microbial communities from plants grown in Nebraska, USA.</title>
        <authorList>
            <person name="Schachtman D."/>
        </authorList>
    </citation>
    <scope>NUCLEOTIDE SEQUENCE</scope>
    <source>
        <strain evidence="1">2697</strain>
    </source>
</reference>
<sequence length="155" mass="18127">MGKIYQLKREQQLHCDIQTAWDFFSSPHNLSRITPEEMGFVVLSNLPEAGIYKGMIIDYTVSPVLGIPLRWQTEITAVNHQKSFTDFQKKGPYKLWRHHHEFIPNQLGVLMIDTVDYELPFGFIGKIAHDLMVKKKLNAIFNFRYRVLEELFNSA</sequence>
<dbReference type="EMBL" id="JAVDTF010000001">
    <property type="protein sequence ID" value="MDR6782758.1"/>
    <property type="molecule type" value="Genomic_DNA"/>
</dbReference>
<accession>A0ACC6KTR7</accession>
<protein>
    <submittedName>
        <fullName evidence="1">Ligand-binding SRPBCC domain-containing protein</fullName>
    </submittedName>
</protein>
<keyword evidence="2" id="KW-1185">Reference proteome</keyword>
<comment type="caution">
    <text evidence="1">The sequence shown here is derived from an EMBL/GenBank/DDBJ whole genome shotgun (WGS) entry which is preliminary data.</text>
</comment>
<dbReference type="Proteomes" id="UP001246858">
    <property type="component" value="Unassembled WGS sequence"/>
</dbReference>
<evidence type="ECO:0000313" key="2">
    <source>
        <dbReference type="Proteomes" id="UP001246858"/>
    </source>
</evidence>
<gene>
    <name evidence="1" type="ORF">J2X78_001310</name>
</gene>
<name>A0ACC6KTR7_9SPHI</name>